<organism evidence="1 2">
    <name type="scientific">Chryseobacterium zhengzhouense</name>
    <dbReference type="NCBI Taxonomy" id="1636086"/>
    <lineage>
        <taxon>Bacteria</taxon>
        <taxon>Pseudomonadati</taxon>
        <taxon>Bacteroidota</taxon>
        <taxon>Flavobacteriia</taxon>
        <taxon>Flavobacteriales</taxon>
        <taxon>Weeksellaceae</taxon>
        <taxon>Chryseobacterium group</taxon>
        <taxon>Chryseobacterium</taxon>
    </lineage>
</organism>
<evidence type="ECO:0000313" key="1">
    <source>
        <dbReference type="EMBL" id="MFC7347161.1"/>
    </source>
</evidence>
<evidence type="ECO:0000313" key="2">
    <source>
        <dbReference type="Proteomes" id="UP001596550"/>
    </source>
</evidence>
<protein>
    <recommendedName>
        <fullName evidence="3">EF-hand domain-containing protein</fullName>
    </recommendedName>
</protein>
<gene>
    <name evidence="1" type="ORF">ACFQO9_10575</name>
</gene>
<sequence length="144" mass="16509">MKKILLGALLIVSCFAFGQKIKIKDNIALVDGKNYVKVIEDNSVKHGFDIETLNGEKIFYLKHVRYEDARERKASNPQGTVIYVEVFSSDLNTKYFETFNVKEFIKILFNANILDKDSNINTAELETISKKIGSEYSKRRGSIY</sequence>
<proteinExistence type="predicted"/>
<name>A0ABW2LX59_9FLAO</name>
<accession>A0ABW2LX59</accession>
<dbReference type="Proteomes" id="UP001596550">
    <property type="component" value="Unassembled WGS sequence"/>
</dbReference>
<dbReference type="RefSeq" id="WP_378178177.1">
    <property type="nucleotide sequence ID" value="NZ_JBHTCR010000004.1"/>
</dbReference>
<reference evidence="2" key="1">
    <citation type="journal article" date="2019" name="Int. J. Syst. Evol. Microbiol.">
        <title>The Global Catalogue of Microorganisms (GCM) 10K type strain sequencing project: providing services to taxonomists for standard genome sequencing and annotation.</title>
        <authorList>
            <consortium name="The Broad Institute Genomics Platform"/>
            <consortium name="The Broad Institute Genome Sequencing Center for Infectious Disease"/>
            <person name="Wu L."/>
            <person name="Ma J."/>
        </authorList>
    </citation>
    <scope>NUCLEOTIDE SEQUENCE [LARGE SCALE GENOMIC DNA]</scope>
    <source>
        <strain evidence="2">CCUG 54781</strain>
    </source>
</reference>
<comment type="caution">
    <text evidence="1">The sequence shown here is derived from an EMBL/GenBank/DDBJ whole genome shotgun (WGS) entry which is preliminary data.</text>
</comment>
<evidence type="ECO:0008006" key="3">
    <source>
        <dbReference type="Google" id="ProtNLM"/>
    </source>
</evidence>
<dbReference type="EMBL" id="JBHTCR010000004">
    <property type="protein sequence ID" value="MFC7347161.1"/>
    <property type="molecule type" value="Genomic_DNA"/>
</dbReference>
<keyword evidence="2" id="KW-1185">Reference proteome</keyword>